<gene>
    <name evidence="2" type="ORF">Cba03nite_38190</name>
</gene>
<dbReference type="Pfam" id="PF02575">
    <property type="entry name" value="YbaB_DNA_bd"/>
    <property type="match status" value="1"/>
</dbReference>
<protein>
    <recommendedName>
        <fullName evidence="4">YbaB/EbfC DNA-binding family protein</fullName>
    </recommendedName>
</protein>
<dbReference type="EMBL" id="BONF01000020">
    <property type="protein sequence ID" value="GIF82470.1"/>
    <property type="molecule type" value="Genomic_DNA"/>
</dbReference>
<keyword evidence="1" id="KW-0175">Coiled coil</keyword>
<proteinExistence type="predicted"/>
<sequence>MPREIDDAWIEEAIASYRRIEQRQASLQRAVAELEVTVRDPEDLVEVVVGGDGAVRRVVVTGSLDGLTAPQLSRAIQQAITAAHDAAAWARRKVYEETFGDFTALGGAR</sequence>
<evidence type="ECO:0008006" key="4">
    <source>
        <dbReference type="Google" id="ProtNLM"/>
    </source>
</evidence>
<accession>A0A8J3JP92</accession>
<comment type="caution">
    <text evidence="2">The sequence shown here is derived from an EMBL/GenBank/DDBJ whole genome shotgun (WGS) entry which is preliminary data.</text>
</comment>
<dbReference type="InterPro" id="IPR036894">
    <property type="entry name" value="YbaB-like_sf"/>
</dbReference>
<feature type="coiled-coil region" evidence="1">
    <location>
        <begin position="10"/>
        <end position="37"/>
    </location>
</feature>
<evidence type="ECO:0000256" key="1">
    <source>
        <dbReference type="SAM" id="Coils"/>
    </source>
</evidence>
<dbReference type="AlphaFoldDB" id="A0A8J3JP92"/>
<dbReference type="Proteomes" id="UP000601223">
    <property type="component" value="Unassembled WGS sequence"/>
</dbReference>
<dbReference type="GO" id="GO:0003677">
    <property type="term" value="F:DNA binding"/>
    <property type="evidence" value="ECO:0007669"/>
    <property type="project" value="InterPro"/>
</dbReference>
<evidence type="ECO:0000313" key="2">
    <source>
        <dbReference type="EMBL" id="GIF82470.1"/>
    </source>
</evidence>
<dbReference type="Gene3D" id="3.30.1310.10">
    <property type="entry name" value="Nucleoid-associated protein YbaB-like domain"/>
    <property type="match status" value="1"/>
</dbReference>
<dbReference type="RefSeq" id="WP_203747728.1">
    <property type="nucleotide sequence ID" value="NZ_BONF01000020.1"/>
</dbReference>
<name>A0A8J3JP92_9ACTN</name>
<dbReference type="SUPFAM" id="SSF82607">
    <property type="entry name" value="YbaB-like"/>
    <property type="match status" value="1"/>
</dbReference>
<evidence type="ECO:0000313" key="3">
    <source>
        <dbReference type="Proteomes" id="UP000601223"/>
    </source>
</evidence>
<reference evidence="2 3" key="1">
    <citation type="submission" date="2021-01" db="EMBL/GenBank/DDBJ databases">
        <title>Whole genome shotgun sequence of Catellatospora bangladeshensis NBRC 107357.</title>
        <authorList>
            <person name="Komaki H."/>
            <person name="Tamura T."/>
        </authorList>
    </citation>
    <scope>NUCLEOTIDE SEQUENCE [LARGE SCALE GENOMIC DNA]</scope>
    <source>
        <strain evidence="2 3">NBRC 107357</strain>
    </source>
</reference>
<dbReference type="InterPro" id="IPR004401">
    <property type="entry name" value="YbaB/EbfC"/>
</dbReference>
<keyword evidence="3" id="KW-1185">Reference proteome</keyword>
<organism evidence="2 3">
    <name type="scientific">Catellatospora bangladeshensis</name>
    <dbReference type="NCBI Taxonomy" id="310355"/>
    <lineage>
        <taxon>Bacteria</taxon>
        <taxon>Bacillati</taxon>
        <taxon>Actinomycetota</taxon>
        <taxon>Actinomycetes</taxon>
        <taxon>Micromonosporales</taxon>
        <taxon>Micromonosporaceae</taxon>
        <taxon>Catellatospora</taxon>
    </lineage>
</organism>